<evidence type="ECO:0000313" key="2">
    <source>
        <dbReference type="Proteomes" id="UP001179361"/>
    </source>
</evidence>
<keyword evidence="2" id="KW-1185">Reference proteome</keyword>
<dbReference type="Proteomes" id="UP001179361">
    <property type="component" value="Unassembled WGS sequence"/>
</dbReference>
<gene>
    <name evidence="1" type="ORF">LQ564_07090</name>
</gene>
<organism evidence="1 2">
    <name type="scientific">Massilia phyllostachyos</name>
    <dbReference type="NCBI Taxonomy" id="2898585"/>
    <lineage>
        <taxon>Bacteria</taxon>
        <taxon>Pseudomonadati</taxon>
        <taxon>Pseudomonadota</taxon>
        <taxon>Betaproteobacteria</taxon>
        <taxon>Burkholderiales</taxon>
        <taxon>Oxalobacteraceae</taxon>
        <taxon>Telluria group</taxon>
        <taxon>Massilia</taxon>
    </lineage>
</organism>
<accession>A0ABS8Q2W8</accession>
<evidence type="ECO:0000313" key="1">
    <source>
        <dbReference type="EMBL" id="MCD2516079.1"/>
    </source>
</evidence>
<dbReference type="RefSeq" id="WP_231057414.1">
    <property type="nucleotide sequence ID" value="NZ_JAJNOC010000002.1"/>
</dbReference>
<comment type="caution">
    <text evidence="1">The sequence shown here is derived from an EMBL/GenBank/DDBJ whole genome shotgun (WGS) entry which is preliminary data.</text>
</comment>
<reference evidence="1" key="1">
    <citation type="submission" date="2021-11" db="EMBL/GenBank/DDBJ databases">
        <title>The complete genome of Massilia sp sp. G4R7.</title>
        <authorList>
            <person name="Liu L."/>
            <person name="Yue J."/>
            <person name="Yuan J."/>
            <person name="Yang F."/>
            <person name="Li L."/>
        </authorList>
    </citation>
    <scope>NUCLEOTIDE SEQUENCE</scope>
    <source>
        <strain evidence="1">G4R7</strain>
    </source>
</reference>
<dbReference type="EMBL" id="JAJNOC010000002">
    <property type="protein sequence ID" value="MCD2516079.1"/>
    <property type="molecule type" value="Genomic_DNA"/>
</dbReference>
<name>A0ABS8Q2W8_9BURK</name>
<proteinExistence type="predicted"/>
<protein>
    <recommendedName>
        <fullName evidence="3">Glycine zipper domain-containing protein</fullName>
    </recommendedName>
</protein>
<sequence>MSTIIAGRFQLQEDVERARRALADAGFDADRISGFYLSQPGQHDQTPIGGDHIQSPGAKETPEGVVQGVATGGAVGAAIGAATAPVTGPLGPVVGGLVGGHVGSLFSFSKMKDRGEAEEGSSENRVPPREAGMLVAVAFEGDDGAQDKAVDVLRQLGARHIERAEGNIVDGDWADFDPASRPQLIS</sequence>
<evidence type="ECO:0008006" key="3">
    <source>
        <dbReference type="Google" id="ProtNLM"/>
    </source>
</evidence>